<comment type="caution">
    <text evidence="1">The sequence shown here is derived from an EMBL/GenBank/DDBJ whole genome shotgun (WGS) entry which is preliminary data.</text>
</comment>
<proteinExistence type="predicted"/>
<dbReference type="EMBL" id="JAECZC010000061">
    <property type="protein sequence ID" value="MBH8565413.1"/>
    <property type="molecule type" value="Genomic_DNA"/>
</dbReference>
<accession>A0A8J7HXD8</accession>
<dbReference type="AlphaFoldDB" id="A0A8J7HXD8"/>
<sequence>MDSCPNAPKISGGALLRQHNAPYWRDTAKIVHKFPLISLCSLRLCGSLMHHFNLATPLQNEIMGDLITCVYTVAPTRRGE</sequence>
<dbReference type="RefSeq" id="WP_198127209.1">
    <property type="nucleotide sequence ID" value="NZ_JAECZC010000061.1"/>
</dbReference>
<keyword evidence="2" id="KW-1185">Reference proteome</keyword>
<dbReference type="Proteomes" id="UP000632766">
    <property type="component" value="Unassembled WGS sequence"/>
</dbReference>
<reference evidence="1 2" key="1">
    <citation type="journal article" date="2021" name="Int. J. Syst. Evol. Microbiol.">
        <title>Amazonocrinis nigriterrae gen. nov., sp. nov., Atlanticothrix silvestris gen. nov., sp. nov. and Dendronalium phyllosphericum gen. nov., sp. nov., nostocacean cyanobacteria from Brazilian environments.</title>
        <authorList>
            <person name="Alvarenga D.O."/>
            <person name="Andreote A.P.D."/>
            <person name="Branco L.H.Z."/>
            <person name="Delbaje E."/>
            <person name="Cruz R.B."/>
            <person name="Varani A.M."/>
            <person name="Fiore M.F."/>
        </authorList>
    </citation>
    <scope>NUCLEOTIDE SEQUENCE [LARGE SCALE GENOMIC DNA]</scope>
    <source>
        <strain evidence="1 2">CENA67</strain>
    </source>
</reference>
<name>A0A8J7HXD8_9NOST</name>
<gene>
    <name evidence="1" type="ORF">I8748_25105</name>
</gene>
<protein>
    <submittedName>
        <fullName evidence="1">Uncharacterized protein</fullName>
    </submittedName>
</protein>
<organism evidence="1 2">
    <name type="scientific">Amazonocrinis nigriterrae CENA67</name>
    <dbReference type="NCBI Taxonomy" id="2794033"/>
    <lineage>
        <taxon>Bacteria</taxon>
        <taxon>Bacillati</taxon>
        <taxon>Cyanobacteriota</taxon>
        <taxon>Cyanophyceae</taxon>
        <taxon>Nostocales</taxon>
        <taxon>Nostocaceae</taxon>
        <taxon>Amazonocrinis</taxon>
        <taxon>Amazonocrinis nigriterrae</taxon>
    </lineage>
</organism>
<evidence type="ECO:0000313" key="1">
    <source>
        <dbReference type="EMBL" id="MBH8565413.1"/>
    </source>
</evidence>
<evidence type="ECO:0000313" key="2">
    <source>
        <dbReference type="Proteomes" id="UP000632766"/>
    </source>
</evidence>